<dbReference type="Pfam" id="PF00884">
    <property type="entry name" value="Sulfatase"/>
    <property type="match status" value="1"/>
</dbReference>
<evidence type="ECO:0000256" key="4">
    <source>
        <dbReference type="ARBA" id="ARBA00022837"/>
    </source>
</evidence>
<keyword evidence="2" id="KW-0479">Metal-binding</keyword>
<organism evidence="7 8">
    <name type="scientific">Haloferula rosea</name>
    <dbReference type="NCBI Taxonomy" id="490093"/>
    <lineage>
        <taxon>Bacteria</taxon>
        <taxon>Pseudomonadati</taxon>
        <taxon>Verrucomicrobiota</taxon>
        <taxon>Verrucomicrobiia</taxon>
        <taxon>Verrucomicrobiales</taxon>
        <taxon>Verrucomicrobiaceae</taxon>
        <taxon>Haloferula</taxon>
    </lineage>
</organism>
<dbReference type="Proteomes" id="UP000658278">
    <property type="component" value="Unassembled WGS sequence"/>
</dbReference>
<keyword evidence="4" id="KW-0106">Calcium</keyword>
<dbReference type="SUPFAM" id="SSF53649">
    <property type="entry name" value="Alkaline phosphatase-like"/>
    <property type="match status" value="1"/>
</dbReference>
<proteinExistence type="inferred from homology"/>
<dbReference type="InterPro" id="IPR050738">
    <property type="entry name" value="Sulfatase"/>
</dbReference>
<dbReference type="EMBL" id="JAENII010000001">
    <property type="protein sequence ID" value="MBK1825530.1"/>
    <property type="molecule type" value="Genomic_DNA"/>
</dbReference>
<dbReference type="Gene3D" id="3.40.720.10">
    <property type="entry name" value="Alkaline Phosphatase, subunit A"/>
    <property type="match status" value="1"/>
</dbReference>
<dbReference type="GO" id="GO:0046872">
    <property type="term" value="F:metal ion binding"/>
    <property type="evidence" value="ECO:0007669"/>
    <property type="project" value="UniProtKB-KW"/>
</dbReference>
<feature type="signal peptide" evidence="5">
    <location>
        <begin position="1"/>
        <end position="20"/>
    </location>
</feature>
<dbReference type="PANTHER" id="PTHR42693:SF53">
    <property type="entry name" value="ENDO-4-O-SULFATASE"/>
    <property type="match status" value="1"/>
</dbReference>
<protein>
    <submittedName>
        <fullName evidence="7">Arylsulfatase</fullName>
    </submittedName>
</protein>
<dbReference type="InterPro" id="IPR024607">
    <property type="entry name" value="Sulfatase_CS"/>
</dbReference>
<dbReference type="AlphaFoldDB" id="A0A934VEH4"/>
<dbReference type="RefSeq" id="WP_200275245.1">
    <property type="nucleotide sequence ID" value="NZ_JAENII010000001.1"/>
</dbReference>
<feature type="domain" description="Sulfatase N-terminal" evidence="6">
    <location>
        <begin position="30"/>
        <end position="352"/>
    </location>
</feature>
<evidence type="ECO:0000256" key="1">
    <source>
        <dbReference type="ARBA" id="ARBA00008779"/>
    </source>
</evidence>
<dbReference type="InterPro" id="IPR017850">
    <property type="entry name" value="Alkaline_phosphatase_core_sf"/>
</dbReference>
<dbReference type="Gene3D" id="3.30.1120.10">
    <property type="match status" value="1"/>
</dbReference>
<feature type="chain" id="PRO_5037024344" evidence="5">
    <location>
        <begin position="21"/>
        <end position="590"/>
    </location>
</feature>
<dbReference type="GO" id="GO:0004065">
    <property type="term" value="F:arylsulfatase activity"/>
    <property type="evidence" value="ECO:0007669"/>
    <property type="project" value="TreeGrafter"/>
</dbReference>
<accession>A0A934VEH4</accession>
<evidence type="ECO:0000256" key="2">
    <source>
        <dbReference type="ARBA" id="ARBA00022723"/>
    </source>
</evidence>
<dbReference type="PANTHER" id="PTHR42693">
    <property type="entry name" value="ARYLSULFATASE FAMILY MEMBER"/>
    <property type="match status" value="1"/>
</dbReference>
<keyword evidence="5" id="KW-0732">Signal</keyword>
<sequence>MKSIPTAFVGLCVVATTVAATPESAATGKPNVVLVMTDDQGYGDLGCHGNPILKTPELDKLHAESVRFTDFHVSPFCTPTRAALMTGNHPGVTGAFRTSSGRTMMHPDEKTVAHLFADAGYATGMVGKWHLGDNAPHRPQDRGFQEVLWHRCGGIGQASDYWGNNYFDDTYERATADNKQGAFEKFEGYCTDVWFREGIRFIESHREKPFFLYLALNAPHGPYHVPPEWVKPYEGNKDVPNPNFYGMIANIDHNMGILRKRLDELGLAENTILIFMTDNGTSAGAKFKGLDSEAVVGYNAGMRGKKSSVYDGGHRVPFFIHWPKGGLKAGKEIDTIAAHIDVLPTLAELCGIPVPDVYDEDGISLKPLLDGKSLDRKHHVVQYHGGAHGKAMPPGPLAFSTVLTERWRLVNSNGQFLFDIEADPAQRKDVAAEHPEVVERLRGLYDPFWERVSPRMTPVRIDLGNPDELRTTLCSQDWRMEKGNPPWNFGAIRKLPKVTGPWLVDVKQAGRYRLTLRQWPAEADKPVVAVRAKVEIAGKEKEVAVEPGSKGVVIELELPAGPTELVTYLYDKQGRAGGAYFTEVEWMEDL</sequence>
<gene>
    <name evidence="7" type="ORF">JIN81_00740</name>
</gene>
<evidence type="ECO:0000313" key="7">
    <source>
        <dbReference type="EMBL" id="MBK1825530.1"/>
    </source>
</evidence>
<dbReference type="FunFam" id="3.40.720.10:FF:000070">
    <property type="entry name" value="Arylsulfatase A"/>
    <property type="match status" value="1"/>
</dbReference>
<dbReference type="CDD" id="cd16146">
    <property type="entry name" value="ARS_like"/>
    <property type="match status" value="1"/>
</dbReference>
<keyword evidence="3" id="KW-0378">Hydrolase</keyword>
<reference evidence="7" key="1">
    <citation type="submission" date="2021-01" db="EMBL/GenBank/DDBJ databases">
        <title>Modified the classification status of verrucomicrobia.</title>
        <authorList>
            <person name="Feng X."/>
        </authorList>
    </citation>
    <scope>NUCLEOTIDE SEQUENCE</scope>
    <source>
        <strain evidence="7">KCTC 22201</strain>
    </source>
</reference>
<evidence type="ECO:0000256" key="3">
    <source>
        <dbReference type="ARBA" id="ARBA00022801"/>
    </source>
</evidence>
<name>A0A934VEH4_9BACT</name>
<evidence type="ECO:0000256" key="5">
    <source>
        <dbReference type="SAM" id="SignalP"/>
    </source>
</evidence>
<dbReference type="PROSITE" id="PS00149">
    <property type="entry name" value="SULFATASE_2"/>
    <property type="match status" value="1"/>
</dbReference>
<keyword evidence="8" id="KW-1185">Reference proteome</keyword>
<comment type="caution">
    <text evidence="7">The sequence shown here is derived from an EMBL/GenBank/DDBJ whole genome shotgun (WGS) entry which is preliminary data.</text>
</comment>
<evidence type="ECO:0000259" key="6">
    <source>
        <dbReference type="Pfam" id="PF00884"/>
    </source>
</evidence>
<dbReference type="InterPro" id="IPR000917">
    <property type="entry name" value="Sulfatase_N"/>
</dbReference>
<comment type="similarity">
    <text evidence="1">Belongs to the sulfatase family.</text>
</comment>
<evidence type="ECO:0000313" key="8">
    <source>
        <dbReference type="Proteomes" id="UP000658278"/>
    </source>
</evidence>